<evidence type="ECO:0000256" key="4">
    <source>
        <dbReference type="ARBA" id="ARBA00023040"/>
    </source>
</evidence>
<feature type="transmembrane region" description="Helical" evidence="10">
    <location>
        <begin position="134"/>
        <end position="161"/>
    </location>
</feature>
<proteinExistence type="inferred from homology"/>
<evidence type="ECO:0000256" key="6">
    <source>
        <dbReference type="ARBA" id="ARBA00023170"/>
    </source>
</evidence>
<dbReference type="CDD" id="cd00637">
    <property type="entry name" value="7tm_classA_rhodopsin-like"/>
    <property type="match status" value="1"/>
</dbReference>
<sequence length="410" mass="46396">MSSQSEEFDIPSHGGSDEYSVSYYDYFTTGECTGFGWDLSNFTQDDSDFELILNSKATLVLTLFIQPIVAVFGILGNIAFMFIVWKEPHMRNNMNLILLNLAVADLLYLLLGVGEKFVNALNSPVLGDKLLFGKVGQCFIITPLLSVLSFTSLLLVSYLSVERCLAICKPMKHLRMNSRKRTFYYIGLIWLSSFVLTVSILPSYSDFFTVCIKWPNDATYSNYPAQAAFCQPQSSSVWIAIGEIVEIFPFFIALVLNVVCFYKIISKLYQRIPPLSVRDRSHEHNFVSAQHRHSAYAATRMLLINGIAFFILATPLHVTNVIQFAENVFRFTFPLTVFKELSVMLLYVNSAVNPYIYGVTNTSYRKAYQNLLCIRVWSTDSQVKSKTTSFGKDSSKSPDPIPMPHLQTVI</sequence>
<evidence type="ECO:0000313" key="13">
    <source>
        <dbReference type="Proteomes" id="UP001152320"/>
    </source>
</evidence>
<dbReference type="AlphaFoldDB" id="A0A9Q1H9A5"/>
<evidence type="ECO:0000256" key="9">
    <source>
        <dbReference type="SAM" id="MobiDB-lite"/>
    </source>
</evidence>
<name>A0A9Q1H9A5_HOLLE</name>
<dbReference type="InterPro" id="IPR017452">
    <property type="entry name" value="GPCR_Rhodpsn_7TM"/>
</dbReference>
<evidence type="ECO:0000256" key="5">
    <source>
        <dbReference type="ARBA" id="ARBA00023136"/>
    </source>
</evidence>
<evidence type="ECO:0000256" key="10">
    <source>
        <dbReference type="SAM" id="Phobius"/>
    </source>
</evidence>
<dbReference type="GO" id="GO:0005886">
    <property type="term" value="C:plasma membrane"/>
    <property type="evidence" value="ECO:0007669"/>
    <property type="project" value="TreeGrafter"/>
</dbReference>
<dbReference type="Pfam" id="PF00001">
    <property type="entry name" value="7tm_1"/>
    <property type="match status" value="1"/>
</dbReference>
<dbReference type="GO" id="GO:0004930">
    <property type="term" value="F:G protein-coupled receptor activity"/>
    <property type="evidence" value="ECO:0007669"/>
    <property type="project" value="UniProtKB-KW"/>
</dbReference>
<dbReference type="SMART" id="SM01381">
    <property type="entry name" value="7TM_GPCR_Srsx"/>
    <property type="match status" value="1"/>
</dbReference>
<keyword evidence="4 8" id="KW-0297">G-protein coupled receptor</keyword>
<evidence type="ECO:0000259" key="11">
    <source>
        <dbReference type="PROSITE" id="PS50262"/>
    </source>
</evidence>
<keyword evidence="7 8" id="KW-0807">Transducer</keyword>
<comment type="subcellular location">
    <subcellularLocation>
        <location evidence="1">Membrane</location>
        <topology evidence="1">Multi-pass membrane protein</topology>
    </subcellularLocation>
</comment>
<dbReference type="PROSITE" id="PS00237">
    <property type="entry name" value="G_PROTEIN_RECEP_F1_1"/>
    <property type="match status" value="1"/>
</dbReference>
<comment type="similarity">
    <text evidence="8">Belongs to the G-protein coupled receptor 1 family.</text>
</comment>
<comment type="caution">
    <text evidence="12">The sequence shown here is derived from an EMBL/GenBank/DDBJ whole genome shotgun (WGS) entry which is preliminary data.</text>
</comment>
<feature type="transmembrane region" description="Helical" evidence="10">
    <location>
        <begin position="182"/>
        <end position="204"/>
    </location>
</feature>
<dbReference type="InterPro" id="IPR000276">
    <property type="entry name" value="GPCR_Rhodpsn"/>
</dbReference>
<dbReference type="PRINTS" id="PR00237">
    <property type="entry name" value="GPCRRHODOPSN"/>
</dbReference>
<evidence type="ECO:0000256" key="3">
    <source>
        <dbReference type="ARBA" id="ARBA00022989"/>
    </source>
</evidence>
<keyword evidence="3 10" id="KW-1133">Transmembrane helix</keyword>
<keyword evidence="5 10" id="KW-0472">Membrane</keyword>
<dbReference type="Gene3D" id="1.20.1070.10">
    <property type="entry name" value="Rhodopsin 7-helix transmembrane proteins"/>
    <property type="match status" value="1"/>
</dbReference>
<feature type="region of interest" description="Disordered" evidence="9">
    <location>
        <begin position="388"/>
        <end position="410"/>
    </location>
</feature>
<keyword evidence="13" id="KW-1185">Reference proteome</keyword>
<dbReference type="PANTHER" id="PTHR24243:SF208">
    <property type="entry name" value="PYROKININ-1 RECEPTOR"/>
    <property type="match status" value="1"/>
</dbReference>
<keyword evidence="6 8" id="KW-0675">Receptor</keyword>
<dbReference type="EMBL" id="JAIZAY010000008">
    <property type="protein sequence ID" value="KAJ8037036.1"/>
    <property type="molecule type" value="Genomic_DNA"/>
</dbReference>
<evidence type="ECO:0000256" key="7">
    <source>
        <dbReference type="ARBA" id="ARBA00023224"/>
    </source>
</evidence>
<reference evidence="12" key="1">
    <citation type="submission" date="2021-10" db="EMBL/GenBank/DDBJ databases">
        <title>Tropical sea cucumber genome reveals ecological adaptation and Cuvierian tubules defense mechanism.</title>
        <authorList>
            <person name="Chen T."/>
        </authorList>
    </citation>
    <scope>NUCLEOTIDE SEQUENCE</scope>
    <source>
        <strain evidence="12">Nanhai2018</strain>
        <tissue evidence="12">Muscle</tissue>
    </source>
</reference>
<dbReference type="PANTHER" id="PTHR24243">
    <property type="entry name" value="G-PROTEIN COUPLED RECEPTOR"/>
    <property type="match status" value="1"/>
</dbReference>
<dbReference type="SUPFAM" id="SSF81321">
    <property type="entry name" value="Family A G protein-coupled receptor-like"/>
    <property type="match status" value="1"/>
</dbReference>
<feature type="transmembrane region" description="Helical" evidence="10">
    <location>
        <begin position="302"/>
        <end position="322"/>
    </location>
</feature>
<evidence type="ECO:0000256" key="2">
    <source>
        <dbReference type="ARBA" id="ARBA00022692"/>
    </source>
</evidence>
<evidence type="ECO:0000256" key="1">
    <source>
        <dbReference type="ARBA" id="ARBA00004141"/>
    </source>
</evidence>
<keyword evidence="2 8" id="KW-0812">Transmembrane</keyword>
<feature type="transmembrane region" description="Helical" evidence="10">
    <location>
        <begin position="96"/>
        <end position="114"/>
    </location>
</feature>
<evidence type="ECO:0000256" key="8">
    <source>
        <dbReference type="RuleBase" id="RU000688"/>
    </source>
</evidence>
<organism evidence="12 13">
    <name type="scientific">Holothuria leucospilota</name>
    <name type="common">Black long sea cucumber</name>
    <name type="synonym">Mertensiothuria leucospilota</name>
    <dbReference type="NCBI Taxonomy" id="206669"/>
    <lineage>
        <taxon>Eukaryota</taxon>
        <taxon>Metazoa</taxon>
        <taxon>Echinodermata</taxon>
        <taxon>Eleutherozoa</taxon>
        <taxon>Echinozoa</taxon>
        <taxon>Holothuroidea</taxon>
        <taxon>Aspidochirotacea</taxon>
        <taxon>Aspidochirotida</taxon>
        <taxon>Holothuriidae</taxon>
        <taxon>Holothuria</taxon>
    </lineage>
</organism>
<feature type="transmembrane region" description="Helical" evidence="10">
    <location>
        <begin position="59"/>
        <end position="84"/>
    </location>
</feature>
<dbReference type="PROSITE" id="PS50262">
    <property type="entry name" value="G_PROTEIN_RECEP_F1_2"/>
    <property type="match status" value="1"/>
</dbReference>
<feature type="domain" description="G-protein coupled receptors family 1 profile" evidence="11">
    <location>
        <begin position="76"/>
        <end position="357"/>
    </location>
</feature>
<accession>A0A9Q1H9A5</accession>
<feature type="transmembrane region" description="Helical" evidence="10">
    <location>
        <begin position="247"/>
        <end position="265"/>
    </location>
</feature>
<protein>
    <submittedName>
        <fullName evidence="12">Neuromedin-U receptor 2</fullName>
    </submittedName>
</protein>
<evidence type="ECO:0000313" key="12">
    <source>
        <dbReference type="EMBL" id="KAJ8037036.1"/>
    </source>
</evidence>
<gene>
    <name evidence="12" type="ORF">HOLleu_17756</name>
</gene>
<dbReference type="Proteomes" id="UP001152320">
    <property type="component" value="Chromosome 8"/>
</dbReference>